<keyword evidence="3" id="KW-1185">Reference proteome</keyword>
<sequence length="139" mass="15879">MIREARGGPKGKLLTLEVLLWLKPCLMLVSEVRWDRRQASVAQLSIRSPFLLLHSIPSSFFTSKFLHFQVSPPPSFFTFKFLHLQVRLPILPSPRRINGKTESMGAELVRLLSHYMHEGDGTVYASVHATDHIIHSLYT</sequence>
<dbReference type="EMBL" id="SNSC02000011">
    <property type="protein sequence ID" value="TID20028.1"/>
    <property type="molecule type" value="Genomic_DNA"/>
</dbReference>
<evidence type="ECO:0000313" key="2">
    <source>
        <dbReference type="EMBL" id="TID20028.1"/>
    </source>
</evidence>
<reference evidence="2 3" key="1">
    <citation type="submission" date="2019-04" db="EMBL/GenBank/DDBJ databases">
        <title>High contiguity whole genome sequence and gene annotation resource for two Venturia nashicola isolates.</title>
        <authorList>
            <person name="Prokchorchik M."/>
            <person name="Won K."/>
            <person name="Lee Y."/>
            <person name="Choi E.D."/>
            <person name="Segonzac C."/>
            <person name="Sohn K.H."/>
        </authorList>
    </citation>
    <scope>NUCLEOTIDE SEQUENCE [LARGE SCALE GENOMIC DNA]</scope>
    <source>
        <strain evidence="2 3">PRI2</strain>
    </source>
</reference>
<dbReference type="AlphaFoldDB" id="A0A4Z1PEY4"/>
<evidence type="ECO:0000313" key="3">
    <source>
        <dbReference type="Proteomes" id="UP000298493"/>
    </source>
</evidence>
<evidence type="ECO:0000256" key="1">
    <source>
        <dbReference type="SAM" id="SignalP"/>
    </source>
</evidence>
<comment type="caution">
    <text evidence="2">The sequence shown here is derived from an EMBL/GenBank/DDBJ whole genome shotgun (WGS) entry which is preliminary data.</text>
</comment>
<feature type="chain" id="PRO_5021476961" evidence="1">
    <location>
        <begin position="28"/>
        <end position="139"/>
    </location>
</feature>
<name>A0A4Z1PEY4_9PEZI</name>
<gene>
    <name evidence="2" type="ORF">E6O75_ATG07488</name>
</gene>
<organism evidence="2 3">
    <name type="scientific">Venturia nashicola</name>
    <dbReference type="NCBI Taxonomy" id="86259"/>
    <lineage>
        <taxon>Eukaryota</taxon>
        <taxon>Fungi</taxon>
        <taxon>Dikarya</taxon>
        <taxon>Ascomycota</taxon>
        <taxon>Pezizomycotina</taxon>
        <taxon>Dothideomycetes</taxon>
        <taxon>Pleosporomycetidae</taxon>
        <taxon>Venturiales</taxon>
        <taxon>Venturiaceae</taxon>
        <taxon>Venturia</taxon>
    </lineage>
</organism>
<keyword evidence="1" id="KW-0732">Signal</keyword>
<protein>
    <submittedName>
        <fullName evidence="2">Uncharacterized protein</fullName>
    </submittedName>
</protein>
<accession>A0A4Z1PEY4</accession>
<proteinExistence type="predicted"/>
<dbReference type="Proteomes" id="UP000298493">
    <property type="component" value="Unassembled WGS sequence"/>
</dbReference>
<feature type="signal peptide" evidence="1">
    <location>
        <begin position="1"/>
        <end position="27"/>
    </location>
</feature>